<proteinExistence type="predicted"/>
<organism evidence="1 2">
    <name type="scientific">Elysia crispata</name>
    <name type="common">lettuce slug</name>
    <dbReference type="NCBI Taxonomy" id="231223"/>
    <lineage>
        <taxon>Eukaryota</taxon>
        <taxon>Metazoa</taxon>
        <taxon>Spiralia</taxon>
        <taxon>Lophotrochozoa</taxon>
        <taxon>Mollusca</taxon>
        <taxon>Gastropoda</taxon>
        <taxon>Heterobranchia</taxon>
        <taxon>Euthyneura</taxon>
        <taxon>Panpulmonata</taxon>
        <taxon>Sacoglossa</taxon>
        <taxon>Placobranchoidea</taxon>
        <taxon>Plakobranchidae</taxon>
        <taxon>Elysia</taxon>
    </lineage>
</organism>
<protein>
    <submittedName>
        <fullName evidence="1">Uncharacterized protein</fullName>
    </submittedName>
</protein>
<dbReference type="AlphaFoldDB" id="A0AAE1DI30"/>
<name>A0AAE1DI30_9GAST</name>
<dbReference type="Proteomes" id="UP001283361">
    <property type="component" value="Unassembled WGS sequence"/>
</dbReference>
<keyword evidence="2" id="KW-1185">Reference proteome</keyword>
<comment type="caution">
    <text evidence="1">The sequence shown here is derived from an EMBL/GenBank/DDBJ whole genome shotgun (WGS) entry which is preliminary data.</text>
</comment>
<dbReference type="EMBL" id="JAWDGP010003725">
    <property type="protein sequence ID" value="KAK3771524.1"/>
    <property type="molecule type" value="Genomic_DNA"/>
</dbReference>
<reference evidence="1" key="1">
    <citation type="journal article" date="2023" name="G3 (Bethesda)">
        <title>A reference genome for the long-term kleptoplast-retaining sea slug Elysia crispata morphotype clarki.</title>
        <authorList>
            <person name="Eastman K.E."/>
            <person name="Pendleton A.L."/>
            <person name="Shaikh M.A."/>
            <person name="Suttiyut T."/>
            <person name="Ogas R."/>
            <person name="Tomko P."/>
            <person name="Gavelis G."/>
            <person name="Widhalm J.R."/>
            <person name="Wisecaver J.H."/>
        </authorList>
    </citation>
    <scope>NUCLEOTIDE SEQUENCE</scope>
    <source>
        <strain evidence="1">ECLA1</strain>
    </source>
</reference>
<gene>
    <name evidence="1" type="ORF">RRG08_014884</name>
</gene>
<evidence type="ECO:0000313" key="2">
    <source>
        <dbReference type="Proteomes" id="UP001283361"/>
    </source>
</evidence>
<sequence>MIVISPSSPKIDIKQDRTKLENGCNLLSYRGCGQELVSGHWSEISWWPMTAVAPPWLCGQRQYLPLSGYDTYISVPAEPRIDNGKAEDCLSSLSSPLISQRWTTDRARQ</sequence>
<evidence type="ECO:0000313" key="1">
    <source>
        <dbReference type="EMBL" id="KAK3771524.1"/>
    </source>
</evidence>
<accession>A0AAE1DI30</accession>